<evidence type="ECO:0000313" key="2">
    <source>
        <dbReference type="Proteomes" id="UP000469724"/>
    </source>
</evidence>
<dbReference type="AlphaFoldDB" id="A0A7K3NRX6"/>
<dbReference type="EMBL" id="JAAGRQ010000070">
    <property type="protein sequence ID" value="NDY57959.1"/>
    <property type="molecule type" value="Genomic_DNA"/>
</dbReference>
<organism evidence="1 2">
    <name type="scientific">Desulfolutivibrio sulfodismutans</name>
    <dbReference type="NCBI Taxonomy" id="63561"/>
    <lineage>
        <taxon>Bacteria</taxon>
        <taxon>Pseudomonadati</taxon>
        <taxon>Thermodesulfobacteriota</taxon>
        <taxon>Desulfovibrionia</taxon>
        <taxon>Desulfovibrionales</taxon>
        <taxon>Desulfovibrionaceae</taxon>
        <taxon>Desulfolutivibrio</taxon>
    </lineage>
</organism>
<dbReference type="Pfam" id="PF13469">
    <property type="entry name" value="Sulfotransfer_3"/>
    <property type="match status" value="1"/>
</dbReference>
<reference evidence="1 2" key="1">
    <citation type="submission" date="2020-02" db="EMBL/GenBank/DDBJ databases">
        <title>Comparative genomics of sulfur disproportionating microorganisms.</title>
        <authorList>
            <person name="Ward L.M."/>
            <person name="Bertran E."/>
            <person name="Johnston D.T."/>
        </authorList>
    </citation>
    <scope>NUCLEOTIDE SEQUENCE [LARGE SCALE GENOMIC DNA]</scope>
    <source>
        <strain evidence="1 2">DSM 3696</strain>
    </source>
</reference>
<gene>
    <name evidence="1" type="ORF">G3N56_14580</name>
</gene>
<dbReference type="GO" id="GO:0016740">
    <property type="term" value="F:transferase activity"/>
    <property type="evidence" value="ECO:0007669"/>
    <property type="project" value="UniProtKB-KW"/>
</dbReference>
<dbReference type="RefSeq" id="WP_163303039.1">
    <property type="nucleotide sequence ID" value="NZ_JAAGRQ010000070.1"/>
</dbReference>
<sequence length="276" mass="32504">MSDFAHLDFRSPIFLLGMPRSGTTWLSQIFESSPECLVRLSPNYSFPLKNRLTKDSCLEQWQEVLRLAAVSTDEFLTQNWRRETGELTYFPDALTRDPLRMAIKDTRYHDVYLSGMELMPQAKAIIIVRHPAAALWSWRSCKEFPRCANFTQEWRTGLCKKSGVGEYWGFDDWKKLTNLYVQLEMEYPERYKIIRYENLVNNIQNEVADLFSFSGLHLSRQTILFLQESQSRHDSRPYSVYKTKQVSNAWKENFPKHIFSEISNELVGSVLERFIL</sequence>
<dbReference type="Gene3D" id="3.40.50.300">
    <property type="entry name" value="P-loop containing nucleotide triphosphate hydrolases"/>
    <property type="match status" value="1"/>
</dbReference>
<dbReference type="InterPro" id="IPR027417">
    <property type="entry name" value="P-loop_NTPase"/>
</dbReference>
<protein>
    <submittedName>
        <fullName evidence="1">Sulfotransferase</fullName>
    </submittedName>
</protein>
<dbReference type="Proteomes" id="UP000469724">
    <property type="component" value="Unassembled WGS sequence"/>
</dbReference>
<comment type="caution">
    <text evidence="1">The sequence shown here is derived from an EMBL/GenBank/DDBJ whole genome shotgun (WGS) entry which is preliminary data.</text>
</comment>
<keyword evidence="1" id="KW-0808">Transferase</keyword>
<name>A0A7K3NRX6_9BACT</name>
<proteinExistence type="predicted"/>
<keyword evidence="2" id="KW-1185">Reference proteome</keyword>
<dbReference type="SUPFAM" id="SSF52540">
    <property type="entry name" value="P-loop containing nucleoside triphosphate hydrolases"/>
    <property type="match status" value="1"/>
</dbReference>
<evidence type="ECO:0000313" key="1">
    <source>
        <dbReference type="EMBL" id="NDY57959.1"/>
    </source>
</evidence>
<accession>A0A7K3NRX6</accession>